<dbReference type="PhylomeDB" id="E9H5T3"/>
<comment type="subcellular location">
    <subcellularLocation>
        <location evidence="1">Golgi apparatus membrane</location>
        <topology evidence="1">Single-pass type II membrane protein</topology>
    </subcellularLocation>
</comment>
<keyword evidence="7" id="KW-0333">Golgi apparatus</keyword>
<evidence type="ECO:0000256" key="5">
    <source>
        <dbReference type="ARBA" id="ARBA00022968"/>
    </source>
</evidence>
<evidence type="ECO:0000256" key="2">
    <source>
        <dbReference type="ARBA" id="ARBA00008124"/>
    </source>
</evidence>
<dbReference type="EMBL" id="GL732594">
    <property type="protein sequence ID" value="EFX73029.1"/>
    <property type="molecule type" value="Genomic_DNA"/>
</dbReference>
<dbReference type="PANTHER" id="PTHR14647">
    <property type="entry name" value="GALACTOSE-3-O-SULFOTRANSFERASE"/>
    <property type="match status" value="1"/>
</dbReference>
<dbReference type="OrthoDB" id="514299at2759"/>
<dbReference type="GO" id="GO:0008146">
    <property type="term" value="F:sulfotransferase activity"/>
    <property type="evidence" value="ECO:0000318"/>
    <property type="project" value="GO_Central"/>
</dbReference>
<dbReference type="PANTHER" id="PTHR14647:SF87">
    <property type="entry name" value="PUTATIVE-RELATED"/>
    <property type="match status" value="1"/>
</dbReference>
<evidence type="ECO:0008006" key="12">
    <source>
        <dbReference type="Google" id="ProtNLM"/>
    </source>
</evidence>
<keyword evidence="8" id="KW-0472">Membrane</keyword>
<dbReference type="HOGENOM" id="CLU_062906_0_0_1"/>
<dbReference type="OMA" id="RTAFWYR"/>
<keyword evidence="4" id="KW-0812">Transmembrane</keyword>
<dbReference type="Gene3D" id="3.40.50.300">
    <property type="entry name" value="P-loop containing nucleotide triphosphate hydrolases"/>
    <property type="match status" value="1"/>
</dbReference>
<keyword evidence="6" id="KW-1133">Transmembrane helix</keyword>
<dbReference type="InParanoid" id="E9H5T3"/>
<evidence type="ECO:0000256" key="6">
    <source>
        <dbReference type="ARBA" id="ARBA00022989"/>
    </source>
</evidence>
<dbReference type="Pfam" id="PF06990">
    <property type="entry name" value="Gal-3-0_sulfotr"/>
    <property type="match status" value="1"/>
</dbReference>
<evidence type="ECO:0000256" key="8">
    <source>
        <dbReference type="ARBA" id="ARBA00023136"/>
    </source>
</evidence>
<dbReference type="KEGG" id="dpx:DAPPUDRAFT_58384"/>
<keyword evidence="5" id="KW-0735">Signal-anchor</keyword>
<organism evidence="10 11">
    <name type="scientific">Daphnia pulex</name>
    <name type="common">Water flea</name>
    <dbReference type="NCBI Taxonomy" id="6669"/>
    <lineage>
        <taxon>Eukaryota</taxon>
        <taxon>Metazoa</taxon>
        <taxon>Ecdysozoa</taxon>
        <taxon>Arthropoda</taxon>
        <taxon>Crustacea</taxon>
        <taxon>Branchiopoda</taxon>
        <taxon>Diplostraca</taxon>
        <taxon>Cladocera</taxon>
        <taxon>Anomopoda</taxon>
        <taxon>Daphniidae</taxon>
        <taxon>Daphnia</taxon>
    </lineage>
</organism>
<evidence type="ECO:0000256" key="9">
    <source>
        <dbReference type="ARBA" id="ARBA00023180"/>
    </source>
</evidence>
<dbReference type="Proteomes" id="UP000000305">
    <property type="component" value="Unassembled WGS sequence"/>
</dbReference>
<protein>
    <recommendedName>
        <fullName evidence="12">Sulfotransferase domain-containing protein</fullName>
    </recommendedName>
</protein>
<dbReference type="AlphaFoldDB" id="E9H5T3"/>
<name>E9H5T3_DAPPU</name>
<keyword evidence="11" id="KW-1185">Reference proteome</keyword>
<dbReference type="GO" id="GO:0009247">
    <property type="term" value="P:glycolipid biosynthetic process"/>
    <property type="evidence" value="ECO:0007669"/>
    <property type="project" value="InterPro"/>
</dbReference>
<feature type="non-terminal residue" evidence="10">
    <location>
        <position position="311"/>
    </location>
</feature>
<proteinExistence type="inferred from homology"/>
<evidence type="ECO:0000313" key="11">
    <source>
        <dbReference type="Proteomes" id="UP000000305"/>
    </source>
</evidence>
<evidence type="ECO:0000256" key="1">
    <source>
        <dbReference type="ARBA" id="ARBA00004323"/>
    </source>
</evidence>
<accession>E9H5T3</accession>
<evidence type="ECO:0000256" key="4">
    <source>
        <dbReference type="ARBA" id="ARBA00022692"/>
    </source>
</evidence>
<keyword evidence="3" id="KW-0808">Transferase</keyword>
<evidence type="ECO:0000256" key="3">
    <source>
        <dbReference type="ARBA" id="ARBA00022679"/>
    </source>
</evidence>
<gene>
    <name evidence="10" type="ORF">DAPPUDRAFT_58384</name>
</gene>
<dbReference type="GO" id="GO:0001733">
    <property type="term" value="F:galactosylceramide sulfotransferase activity"/>
    <property type="evidence" value="ECO:0007669"/>
    <property type="project" value="InterPro"/>
</dbReference>
<dbReference type="InterPro" id="IPR009729">
    <property type="entry name" value="Gal-3-0_sulfotransfrase"/>
</dbReference>
<keyword evidence="9" id="KW-0325">Glycoprotein</keyword>
<evidence type="ECO:0000256" key="7">
    <source>
        <dbReference type="ARBA" id="ARBA00023034"/>
    </source>
</evidence>
<dbReference type="InterPro" id="IPR027417">
    <property type="entry name" value="P-loop_NTPase"/>
</dbReference>
<reference evidence="10 11" key="1">
    <citation type="journal article" date="2011" name="Science">
        <title>The ecoresponsive genome of Daphnia pulex.</title>
        <authorList>
            <person name="Colbourne J.K."/>
            <person name="Pfrender M.E."/>
            <person name="Gilbert D."/>
            <person name="Thomas W.K."/>
            <person name="Tucker A."/>
            <person name="Oakley T.H."/>
            <person name="Tokishita S."/>
            <person name="Aerts A."/>
            <person name="Arnold G.J."/>
            <person name="Basu M.K."/>
            <person name="Bauer D.J."/>
            <person name="Caceres C.E."/>
            <person name="Carmel L."/>
            <person name="Casola C."/>
            <person name="Choi J.H."/>
            <person name="Detter J.C."/>
            <person name="Dong Q."/>
            <person name="Dusheyko S."/>
            <person name="Eads B.D."/>
            <person name="Frohlich T."/>
            <person name="Geiler-Samerotte K.A."/>
            <person name="Gerlach D."/>
            <person name="Hatcher P."/>
            <person name="Jogdeo S."/>
            <person name="Krijgsveld J."/>
            <person name="Kriventseva E.V."/>
            <person name="Kultz D."/>
            <person name="Laforsch C."/>
            <person name="Lindquist E."/>
            <person name="Lopez J."/>
            <person name="Manak J.R."/>
            <person name="Muller J."/>
            <person name="Pangilinan J."/>
            <person name="Patwardhan R.P."/>
            <person name="Pitluck S."/>
            <person name="Pritham E.J."/>
            <person name="Rechtsteiner A."/>
            <person name="Rho M."/>
            <person name="Rogozin I.B."/>
            <person name="Sakarya O."/>
            <person name="Salamov A."/>
            <person name="Schaack S."/>
            <person name="Shapiro H."/>
            <person name="Shiga Y."/>
            <person name="Skalitzky C."/>
            <person name="Smith Z."/>
            <person name="Souvorov A."/>
            <person name="Sung W."/>
            <person name="Tang Z."/>
            <person name="Tsuchiya D."/>
            <person name="Tu H."/>
            <person name="Vos H."/>
            <person name="Wang M."/>
            <person name="Wolf Y.I."/>
            <person name="Yamagata H."/>
            <person name="Yamada T."/>
            <person name="Ye Y."/>
            <person name="Shaw J.R."/>
            <person name="Andrews J."/>
            <person name="Crease T.J."/>
            <person name="Tang H."/>
            <person name="Lucas S.M."/>
            <person name="Robertson H.M."/>
            <person name="Bork P."/>
            <person name="Koonin E.V."/>
            <person name="Zdobnov E.M."/>
            <person name="Grigoriev I.V."/>
            <person name="Lynch M."/>
            <person name="Boore J.L."/>
        </authorList>
    </citation>
    <scope>NUCLEOTIDE SEQUENCE [LARGE SCALE GENOMIC DNA]</scope>
</reference>
<dbReference type="eggNOG" id="ENOG502QTXT">
    <property type="taxonomic scope" value="Eukaryota"/>
</dbReference>
<comment type="similarity">
    <text evidence="2">Belongs to the galactose-3-O-sulfotransferase family.</text>
</comment>
<evidence type="ECO:0000313" key="10">
    <source>
        <dbReference type="EMBL" id="EFX73029.1"/>
    </source>
</evidence>
<sequence>FMKNHKCASSTIENIIFRFAHKNKLNVVLPNGGNYLSRTELFDHSSLNTTKWKNVEFDIFCLHNRWNKKEVTALLREEVPAFTIVRDPVQVLESMFHYLQPQFGKFYGARDIHEMVIIIQNGSSPLLNKRAGKLFGRNQMAWDMGLSPEIFDDEIAITKEIERLDREFDLVMVANRMEESLVLLKHLLNWPLENVVHLNLNRRKPEKSFLLSVEERKVLSDWLAADVRIFEHFSRRFEERVAEFNRKQSTLSSFLGGLFELDSAMKREKQLLEKTNKQVYDACVVQELGNEKLKGAFKEYNNNIMGFVVNK</sequence>
<dbReference type="SUPFAM" id="SSF52540">
    <property type="entry name" value="P-loop containing nucleoside triphosphate hydrolases"/>
    <property type="match status" value="1"/>
</dbReference>
<dbReference type="GO" id="GO:0000139">
    <property type="term" value="C:Golgi membrane"/>
    <property type="evidence" value="ECO:0007669"/>
    <property type="project" value="UniProtKB-SubCell"/>
</dbReference>